<dbReference type="EMBL" id="JABBJJ010000336">
    <property type="protein sequence ID" value="NMO21608.1"/>
    <property type="molecule type" value="Genomic_DNA"/>
</dbReference>
<dbReference type="Proteomes" id="UP000518300">
    <property type="component" value="Unassembled WGS sequence"/>
</dbReference>
<keyword evidence="3" id="KW-1185">Reference proteome</keyword>
<sequence length="360" mass="39306">MSNNIGGIGNRQSNPTQLLPFGGPNANVIARNAKLIESTMSLVQKTLDLAHKFVDQMAKGVESQQGSQGPSSRPTCGCFPSEKPHPIDSVGDRDALKVDSNGKITTPGGYQIEQLGQFEWKVTGPDGKSTRVWGDPHVDESDGGKFDFKRDATFTLGDGTMINVTTKPYGNGMTVTGQLDVISGDSHVTVTDIDKGKGKVGQPTNDGFGAAVKFAAKGNIDNFQMGNETDDWVYNNSEVIGSEGGGDKIKTKEESYKFKSNTTNGNNGTNGTKKQPAWADLSKLGERFDALTKMFDQLKNTRSNGFNPFRKTDDMFGRYDRNEHRNGMTKAFKALGDMFRVLEQVSKLNDMVRFRGPQMF</sequence>
<dbReference type="Pfam" id="PF07481">
    <property type="entry name" value="DUF1521"/>
    <property type="match status" value="1"/>
</dbReference>
<accession>A0A848LUA6</accession>
<evidence type="ECO:0000313" key="2">
    <source>
        <dbReference type="EMBL" id="NMO21608.1"/>
    </source>
</evidence>
<gene>
    <name evidence="2" type="ORF">HG543_43190</name>
</gene>
<dbReference type="InterPro" id="IPR011086">
    <property type="entry name" value="DUF1521"/>
</dbReference>
<reference evidence="2 3" key="1">
    <citation type="submission" date="2020-04" db="EMBL/GenBank/DDBJ databases">
        <title>Draft genome of Pyxidicoccus fallax type strain.</title>
        <authorList>
            <person name="Whitworth D.E."/>
        </authorList>
    </citation>
    <scope>NUCLEOTIDE SEQUENCE [LARGE SCALE GENOMIC DNA]</scope>
    <source>
        <strain evidence="2 3">DSM 14698</strain>
    </source>
</reference>
<organism evidence="2 3">
    <name type="scientific">Pyxidicoccus fallax</name>
    <dbReference type="NCBI Taxonomy" id="394095"/>
    <lineage>
        <taxon>Bacteria</taxon>
        <taxon>Pseudomonadati</taxon>
        <taxon>Myxococcota</taxon>
        <taxon>Myxococcia</taxon>
        <taxon>Myxococcales</taxon>
        <taxon>Cystobacterineae</taxon>
        <taxon>Myxococcaceae</taxon>
        <taxon>Pyxidicoccus</taxon>
    </lineage>
</organism>
<name>A0A848LUA6_9BACT</name>
<protein>
    <submittedName>
        <fullName evidence="2">DUF1521 domain-containing protein</fullName>
    </submittedName>
</protein>
<proteinExistence type="predicted"/>
<feature type="domain" description="DUF1521" evidence="1">
    <location>
        <begin position="127"/>
        <end position="196"/>
    </location>
</feature>
<dbReference type="AlphaFoldDB" id="A0A848LUA6"/>
<evidence type="ECO:0000259" key="1">
    <source>
        <dbReference type="Pfam" id="PF07481"/>
    </source>
</evidence>
<comment type="caution">
    <text evidence="2">The sequence shown here is derived from an EMBL/GenBank/DDBJ whole genome shotgun (WGS) entry which is preliminary data.</text>
</comment>
<dbReference type="RefSeq" id="WP_169350790.1">
    <property type="nucleotide sequence ID" value="NZ_JABBJJ010000336.1"/>
</dbReference>
<evidence type="ECO:0000313" key="3">
    <source>
        <dbReference type="Proteomes" id="UP000518300"/>
    </source>
</evidence>